<evidence type="ECO:0000256" key="2">
    <source>
        <dbReference type="SAM" id="Phobius"/>
    </source>
</evidence>
<feature type="transmembrane region" description="Helical" evidence="2">
    <location>
        <begin position="850"/>
        <end position="870"/>
    </location>
</feature>
<reference evidence="3" key="2">
    <citation type="submission" date="2022-01" db="EMBL/GenBank/DDBJ databases">
        <authorList>
            <person name="Yamashiro T."/>
            <person name="Shiraishi A."/>
            <person name="Satake H."/>
            <person name="Nakayama K."/>
        </authorList>
    </citation>
    <scope>NUCLEOTIDE SEQUENCE</scope>
</reference>
<protein>
    <submittedName>
        <fullName evidence="3">Uncharacterized protein</fullName>
    </submittedName>
</protein>
<feature type="region of interest" description="Disordered" evidence="1">
    <location>
        <begin position="331"/>
        <end position="353"/>
    </location>
</feature>
<keyword evidence="2" id="KW-0472">Membrane</keyword>
<evidence type="ECO:0000256" key="1">
    <source>
        <dbReference type="SAM" id="MobiDB-lite"/>
    </source>
</evidence>
<accession>A0ABQ5AAZ8</accession>
<feature type="region of interest" description="Disordered" evidence="1">
    <location>
        <begin position="177"/>
        <end position="209"/>
    </location>
</feature>
<feature type="transmembrane region" description="Helical" evidence="2">
    <location>
        <begin position="882"/>
        <end position="904"/>
    </location>
</feature>
<dbReference type="EMBL" id="BQNB010012031">
    <property type="protein sequence ID" value="GJS98288.1"/>
    <property type="molecule type" value="Genomic_DNA"/>
</dbReference>
<gene>
    <name evidence="3" type="ORF">Tco_0819458</name>
</gene>
<proteinExistence type="predicted"/>
<name>A0ABQ5AAZ8_9ASTR</name>
<evidence type="ECO:0000313" key="3">
    <source>
        <dbReference type="EMBL" id="GJS98288.1"/>
    </source>
</evidence>
<feature type="transmembrane region" description="Helical" evidence="2">
    <location>
        <begin position="765"/>
        <end position="784"/>
    </location>
</feature>
<reference evidence="3" key="1">
    <citation type="journal article" date="2022" name="Int. J. Mol. Sci.">
        <title>Draft Genome of Tanacetum Coccineum: Genomic Comparison of Closely Related Tanacetum-Family Plants.</title>
        <authorList>
            <person name="Yamashiro T."/>
            <person name="Shiraishi A."/>
            <person name="Nakayama K."/>
            <person name="Satake H."/>
        </authorList>
    </citation>
    <scope>NUCLEOTIDE SEQUENCE</scope>
</reference>
<keyword evidence="2" id="KW-0812">Transmembrane</keyword>
<sequence length="941" mass="101649">MQAMTDNLRTLEIDVKGGSSYDSRVPAAPTHSAFISNVLEKYGNALCFDNLFEKKAGRKFKFNNKDAAREEGGFKDKSDHESEDMEKGASEVYGMIAGYGDDAVIPAVDAADGVSTDGIFADGVFVATGNGFDGVSVAAGVGADGVLLLFSGDDVLNEVYDCCMKYGSAAEAHLVPNSPPVSPVREPTLERQPVSARPPSPSPTIPETEWVVPNPVSPVTDWRPWPYVPVHSPIRDPTPEPESQPTPPALTFIFKEPLVFGPEPRPAGYVDPDVIELIIFGPQPRPHGYVDPNFLEPIIFGPQPSPDNYLEPEDLDNIISMEDDTTHGGFHVESPVRPDDAPTPTADAAGRAEDPALLTGLSAKLDRCMGRIDSLESEWKVEENYGAAKGDVDIQDDIDLDGLSRMASIALGHDQPAVPSRMWEEREERRCPLRCNAVPEPAGPSVAADKGKVPMPDLDIPAEFLAEDAQARKRFEEEQASERLVQRLRAEDLAQEDLPNVSEEQQGIRRSHDGLLGADVNEENFIERMNAVKEKKKRALVDLRYRALKGKPMKKSEVTQMMRNLVKIIMVCSSNGRLEKGSIVECSCSCWLQTLPADDPDSAGGGSSNPAGSATPMAGFAASNTSGGAFGATVTDSTVTTTAAMDSDGFRRSLEFSPFARFLCWSFPFTLIIVGGPSSSNVSTDQIPLDVLFESTSGDINEFFLESDEEEQIGMSRVVADPDSDDEVIAEIIFRGKSISGDGVVFVDKLPDDEIVDHVLSVENVLSLAFLLLGLVVTSLGRIGGGKYLLLESSCLPHVYREDLLLLRRRMNSSPWLTAKKESGSPLQTALKKLASPEAKATVHAVSFDAAVLDGASTVSAACIVAAGYIVSAGICDAAGSFVLAVFIYICCLLCFCCYSILLLREDLSRNLELTESKPMIPADYVPAGHVLISADRYRIC</sequence>
<dbReference type="Proteomes" id="UP001151760">
    <property type="component" value="Unassembled WGS sequence"/>
</dbReference>
<evidence type="ECO:0000313" key="4">
    <source>
        <dbReference type="Proteomes" id="UP001151760"/>
    </source>
</evidence>
<keyword evidence="2" id="KW-1133">Transmembrane helix</keyword>
<keyword evidence="4" id="KW-1185">Reference proteome</keyword>
<organism evidence="3 4">
    <name type="scientific">Tanacetum coccineum</name>
    <dbReference type="NCBI Taxonomy" id="301880"/>
    <lineage>
        <taxon>Eukaryota</taxon>
        <taxon>Viridiplantae</taxon>
        <taxon>Streptophyta</taxon>
        <taxon>Embryophyta</taxon>
        <taxon>Tracheophyta</taxon>
        <taxon>Spermatophyta</taxon>
        <taxon>Magnoliopsida</taxon>
        <taxon>eudicotyledons</taxon>
        <taxon>Gunneridae</taxon>
        <taxon>Pentapetalae</taxon>
        <taxon>asterids</taxon>
        <taxon>campanulids</taxon>
        <taxon>Asterales</taxon>
        <taxon>Asteraceae</taxon>
        <taxon>Asteroideae</taxon>
        <taxon>Anthemideae</taxon>
        <taxon>Anthemidinae</taxon>
        <taxon>Tanacetum</taxon>
    </lineage>
</organism>
<comment type="caution">
    <text evidence="3">The sequence shown here is derived from an EMBL/GenBank/DDBJ whole genome shotgun (WGS) entry which is preliminary data.</text>
</comment>